<evidence type="ECO:0008006" key="2">
    <source>
        <dbReference type="Google" id="ProtNLM"/>
    </source>
</evidence>
<gene>
    <name evidence="1" type="ORF">MNBD_BACTEROID01-2234</name>
</gene>
<evidence type="ECO:0000313" key="1">
    <source>
        <dbReference type="EMBL" id="VAW23009.1"/>
    </source>
</evidence>
<name>A0A3B0UET3_9ZZZZ</name>
<dbReference type="AlphaFoldDB" id="A0A3B0UET3"/>
<sequence>MEERKCLECGEPLKGRSDKKFCSDQCRSSYYNQQFTTENNFIRQINNILKKNWKILNELNPGGKTTTNKTKLVKRGFNFNYYTNTYTTRNGRIYYFCYGLGYSEIGENKLVLVRKEEYVD</sequence>
<dbReference type="EMBL" id="UOEP01000183">
    <property type="protein sequence ID" value="VAW23009.1"/>
    <property type="molecule type" value="Genomic_DNA"/>
</dbReference>
<accession>A0A3B0UET3</accession>
<reference evidence="1" key="1">
    <citation type="submission" date="2018-06" db="EMBL/GenBank/DDBJ databases">
        <authorList>
            <person name="Zhirakovskaya E."/>
        </authorList>
    </citation>
    <scope>NUCLEOTIDE SEQUENCE</scope>
</reference>
<proteinExistence type="predicted"/>
<protein>
    <recommendedName>
        <fullName evidence="2">DUF2116 family Zn-ribbon domain-containing protein</fullName>
    </recommendedName>
</protein>
<organism evidence="1">
    <name type="scientific">hydrothermal vent metagenome</name>
    <dbReference type="NCBI Taxonomy" id="652676"/>
    <lineage>
        <taxon>unclassified sequences</taxon>
        <taxon>metagenomes</taxon>
        <taxon>ecological metagenomes</taxon>
    </lineage>
</organism>